<evidence type="ECO:0000313" key="1">
    <source>
        <dbReference type="EMBL" id="RZT31412.1"/>
    </source>
</evidence>
<gene>
    <name evidence="1" type="ORF">EV147_4593</name>
</gene>
<dbReference type="InterPro" id="IPR006311">
    <property type="entry name" value="TAT_signal"/>
</dbReference>
<dbReference type="Proteomes" id="UP000291078">
    <property type="component" value="Unassembled WGS sequence"/>
</dbReference>
<dbReference type="RefSeq" id="WP_235844931.1">
    <property type="nucleotide sequence ID" value="NZ_SGXM01000009.1"/>
</dbReference>
<name>A0A4Q7RHT0_9BURK</name>
<sequence>MTSAIRASTAHTPPSPRRATLAVLACLGLAGLLPGAAPQALAQAAAPEEAAPTSAMSPPLPATAALCEAPWFRSGSRVQMEGDGELPMSITMTLRDVMRTARGCSAQLEVRSKSALAALMGPPVVMDQVHEINIDRNAATMRTRIDSRNAVINARGRYARMFGEASFTGSGVFNYAGQEIKEGVMLDGETFQSSVSLKVYPLGADEVVGTLEAQRASIIVGSRHVGRKQMLNTVMGRKECMPITYEKRTSLGPLRVGDEILHVEPSVLHVTDWYCPAEAFVLRTEIRQNNKVQRVDVTALEMEGPAQ</sequence>
<comment type="caution">
    <text evidence="1">The sequence shown here is derived from an EMBL/GenBank/DDBJ whole genome shotgun (WGS) entry which is preliminary data.</text>
</comment>
<accession>A0A4Q7RHT0</accession>
<dbReference type="AlphaFoldDB" id="A0A4Q7RHT0"/>
<proteinExistence type="predicted"/>
<organism evidence="1 2">
    <name type="scientific">Cupriavidus agavae</name>
    <dbReference type="NCBI Taxonomy" id="1001822"/>
    <lineage>
        <taxon>Bacteria</taxon>
        <taxon>Pseudomonadati</taxon>
        <taxon>Pseudomonadota</taxon>
        <taxon>Betaproteobacteria</taxon>
        <taxon>Burkholderiales</taxon>
        <taxon>Burkholderiaceae</taxon>
        <taxon>Cupriavidus</taxon>
    </lineage>
</organism>
<dbReference type="PROSITE" id="PS51318">
    <property type="entry name" value="TAT"/>
    <property type="match status" value="1"/>
</dbReference>
<reference evidence="1 2" key="1">
    <citation type="journal article" date="2015" name="Stand. Genomic Sci.">
        <title>Genomic Encyclopedia of Bacterial and Archaeal Type Strains, Phase III: the genomes of soil and plant-associated and newly described type strains.</title>
        <authorList>
            <person name="Whitman W.B."/>
            <person name="Woyke T."/>
            <person name="Klenk H.P."/>
            <person name="Zhou Y."/>
            <person name="Lilburn T.G."/>
            <person name="Beck B.J."/>
            <person name="De Vos P."/>
            <person name="Vandamme P."/>
            <person name="Eisen J.A."/>
            <person name="Garrity G."/>
            <person name="Hugenholtz P."/>
            <person name="Kyrpides N.C."/>
        </authorList>
    </citation>
    <scope>NUCLEOTIDE SEQUENCE [LARGE SCALE GENOMIC DNA]</scope>
    <source>
        <strain evidence="1 2">ASC-9842</strain>
    </source>
</reference>
<dbReference type="EMBL" id="SGXM01000009">
    <property type="protein sequence ID" value="RZT31412.1"/>
    <property type="molecule type" value="Genomic_DNA"/>
</dbReference>
<evidence type="ECO:0008006" key="3">
    <source>
        <dbReference type="Google" id="ProtNLM"/>
    </source>
</evidence>
<keyword evidence="2" id="KW-1185">Reference proteome</keyword>
<evidence type="ECO:0000313" key="2">
    <source>
        <dbReference type="Proteomes" id="UP000291078"/>
    </source>
</evidence>
<protein>
    <recommendedName>
        <fullName evidence="3">DUF3108 domain-containing protein</fullName>
    </recommendedName>
</protein>